<dbReference type="Gene3D" id="3.90.1580.10">
    <property type="entry name" value="paralog of FGE (formylglycine-generating enzyme)"/>
    <property type="match status" value="1"/>
</dbReference>
<dbReference type="SUPFAM" id="SSF56436">
    <property type="entry name" value="C-type lectin-like"/>
    <property type="match status" value="1"/>
</dbReference>
<dbReference type="EMBL" id="FNFO01000012">
    <property type="protein sequence ID" value="SDM31571.1"/>
    <property type="molecule type" value="Genomic_DNA"/>
</dbReference>
<dbReference type="InterPro" id="IPR016187">
    <property type="entry name" value="CTDL_fold"/>
</dbReference>
<dbReference type="STRING" id="1075417.SAMN05421823_11262"/>
<proteinExistence type="predicted"/>
<protein>
    <submittedName>
        <fullName evidence="2">Formylglycine-generating enzyme, required for sulfatase activity, contains SUMF1/FGE domain</fullName>
    </submittedName>
</protein>
<name>A0A1G9S878_9BACT</name>
<evidence type="ECO:0000313" key="3">
    <source>
        <dbReference type="Proteomes" id="UP000198510"/>
    </source>
</evidence>
<reference evidence="2 3" key="1">
    <citation type="submission" date="2016-10" db="EMBL/GenBank/DDBJ databases">
        <authorList>
            <person name="de Groot N.N."/>
        </authorList>
    </citation>
    <scope>NUCLEOTIDE SEQUENCE [LARGE SCALE GENOMIC DNA]</scope>
    <source>
        <strain evidence="2 3">DSM 25186</strain>
    </source>
</reference>
<dbReference type="InterPro" id="IPR005532">
    <property type="entry name" value="SUMF_dom"/>
</dbReference>
<dbReference type="InterPro" id="IPR042095">
    <property type="entry name" value="SUMF_sf"/>
</dbReference>
<gene>
    <name evidence="2" type="ORF">SAMN05421823_11262</name>
</gene>
<organism evidence="2 3">
    <name type="scientific">Catalinimonas alkaloidigena</name>
    <dbReference type="NCBI Taxonomy" id="1075417"/>
    <lineage>
        <taxon>Bacteria</taxon>
        <taxon>Pseudomonadati</taxon>
        <taxon>Bacteroidota</taxon>
        <taxon>Cytophagia</taxon>
        <taxon>Cytophagales</taxon>
        <taxon>Catalimonadaceae</taxon>
        <taxon>Catalinimonas</taxon>
    </lineage>
</organism>
<dbReference type="AlphaFoldDB" id="A0A1G9S878"/>
<accession>A0A1G9S878</accession>
<dbReference type="Pfam" id="PF03781">
    <property type="entry name" value="FGE-sulfatase"/>
    <property type="match status" value="1"/>
</dbReference>
<evidence type="ECO:0000313" key="2">
    <source>
        <dbReference type="EMBL" id="SDM31571.1"/>
    </source>
</evidence>
<evidence type="ECO:0000259" key="1">
    <source>
        <dbReference type="Pfam" id="PF03781"/>
    </source>
</evidence>
<sequence length="522" mass="55698">MLYFSGRFLPPPVTLWGLFCHQSFSFLPILMKKLFSFLLSGAFVFGVVTATYANNIQVTNISLENLNNTNQTVMIQFDVSWENSWRVSAGPSNWDAAWLFVKYRANSGDWQHALLTGTAPNVGGATVSVVPDSVGAFLYRSGNGSGNVDYTGVQLEWDYGSGGVTESDVLDVQVFAIEMVYVPQGAFYVGGTTGSEVNKFYAGGGLSSVSYQVTSESAITVANTAGNLYYDVESGSTGGDQTGTLGADYPKGYGAFYCMKYETSQAQWVAFFNTLTAAQKANLDITGVTGKNTDAESVRNGVAWSGGSASATTTFPDVAANYIANLYVAAYLDWAGLRPMTELEYEKACRGPVAPKAGEFAWGSANIGTEAYTLSNPGQPTEWITNPAEGAGNAWYQSTYGSTSGPIRNGIFAASAVHKNREETGGSYYGIMELTGNLYERCISVGIVQGRVFTGQHGNGSLTITGSHDVAAWPVGNEGIAYRGGSYANASEYLRLSDRYDAASVLTGGNSRIGFRGVRTVF</sequence>
<dbReference type="Proteomes" id="UP000198510">
    <property type="component" value="Unassembled WGS sequence"/>
</dbReference>
<feature type="domain" description="Sulfatase-modifying factor enzyme-like" evidence="1">
    <location>
        <begin position="255"/>
        <end position="519"/>
    </location>
</feature>
<keyword evidence="3" id="KW-1185">Reference proteome</keyword>